<feature type="compositionally biased region" description="Polar residues" evidence="10">
    <location>
        <begin position="18"/>
        <end position="32"/>
    </location>
</feature>
<dbReference type="Proteomes" id="UP000198802">
    <property type="component" value="Unassembled WGS sequence"/>
</dbReference>
<dbReference type="Pfam" id="PF04095">
    <property type="entry name" value="NAPRTase"/>
    <property type="match status" value="1"/>
</dbReference>
<dbReference type="AlphaFoldDB" id="A0A0S4QSP2"/>
<accession>A0A0S4QSP2</accession>
<evidence type="ECO:0000313" key="13">
    <source>
        <dbReference type="EMBL" id="CUU57864.1"/>
    </source>
</evidence>
<dbReference type="EMBL" id="FAOZ01000015">
    <property type="protein sequence ID" value="CUU57864.1"/>
    <property type="molecule type" value="Genomic_DNA"/>
</dbReference>
<comment type="catalytic activity">
    <reaction evidence="8 9">
        <text>5-phospho-alpha-D-ribose 1-diphosphate + nicotinate + ATP + H2O = nicotinate beta-D-ribonucleotide + ADP + phosphate + diphosphate</text>
        <dbReference type="Rhea" id="RHEA:36163"/>
        <dbReference type="ChEBI" id="CHEBI:15377"/>
        <dbReference type="ChEBI" id="CHEBI:30616"/>
        <dbReference type="ChEBI" id="CHEBI:32544"/>
        <dbReference type="ChEBI" id="CHEBI:33019"/>
        <dbReference type="ChEBI" id="CHEBI:43474"/>
        <dbReference type="ChEBI" id="CHEBI:57502"/>
        <dbReference type="ChEBI" id="CHEBI:58017"/>
        <dbReference type="ChEBI" id="CHEBI:456216"/>
        <dbReference type="EC" id="6.3.4.21"/>
    </reaction>
</comment>
<evidence type="ECO:0000256" key="7">
    <source>
        <dbReference type="ARBA" id="ARBA00022679"/>
    </source>
</evidence>
<feature type="domain" description="Nicotinate/nicotinamide phosphoribosyltransferase" evidence="11">
    <location>
        <begin position="208"/>
        <end position="387"/>
    </location>
</feature>
<evidence type="ECO:0000256" key="6">
    <source>
        <dbReference type="ARBA" id="ARBA00022642"/>
    </source>
</evidence>
<dbReference type="NCBIfam" id="TIGR01513">
    <property type="entry name" value="NAPRTase_put"/>
    <property type="match status" value="1"/>
</dbReference>
<comment type="similarity">
    <text evidence="2 9">Belongs to the NAPRTase family.</text>
</comment>
<evidence type="ECO:0000313" key="14">
    <source>
        <dbReference type="Proteomes" id="UP000198802"/>
    </source>
</evidence>
<comment type="pathway">
    <text evidence="1 9">Cofactor biosynthesis; NAD(+) biosynthesis; nicotinate D-ribonucleotide from nicotinate: step 1/1.</text>
</comment>
<evidence type="ECO:0000256" key="9">
    <source>
        <dbReference type="RuleBase" id="RU365100"/>
    </source>
</evidence>
<dbReference type="InterPro" id="IPR040727">
    <property type="entry name" value="NAPRTase_N"/>
</dbReference>
<keyword evidence="5 9" id="KW-0436">Ligase</keyword>
<dbReference type="Gene3D" id="3.20.140.10">
    <property type="entry name" value="nicotinate phosphoribosyltransferase"/>
    <property type="match status" value="2"/>
</dbReference>
<dbReference type="NCBIfam" id="NF009131">
    <property type="entry name" value="PRK12484.1"/>
    <property type="match status" value="1"/>
</dbReference>
<dbReference type="Gene3D" id="3.20.20.70">
    <property type="entry name" value="Aldolase class I"/>
    <property type="match status" value="1"/>
</dbReference>
<dbReference type="InterPro" id="IPR006405">
    <property type="entry name" value="Nic_PRibTrfase_pncB"/>
</dbReference>
<evidence type="ECO:0000256" key="8">
    <source>
        <dbReference type="ARBA" id="ARBA00048668"/>
    </source>
</evidence>
<organism evidence="13 14">
    <name type="scientific">Parafrankia irregularis</name>
    <dbReference type="NCBI Taxonomy" id="795642"/>
    <lineage>
        <taxon>Bacteria</taxon>
        <taxon>Bacillati</taxon>
        <taxon>Actinomycetota</taxon>
        <taxon>Actinomycetes</taxon>
        <taxon>Frankiales</taxon>
        <taxon>Frankiaceae</taxon>
        <taxon>Parafrankia</taxon>
    </lineage>
</organism>
<dbReference type="GO" id="GO:0004516">
    <property type="term" value="F:nicotinate phosphoribosyltransferase activity"/>
    <property type="evidence" value="ECO:0007669"/>
    <property type="project" value="UniProtKB-UniRule"/>
</dbReference>
<name>A0A0S4QSP2_9ACTN</name>
<dbReference type="GO" id="GO:0034355">
    <property type="term" value="P:NAD+ biosynthetic process via the salvage pathway"/>
    <property type="evidence" value="ECO:0007669"/>
    <property type="project" value="TreeGrafter"/>
</dbReference>
<keyword evidence="14" id="KW-1185">Reference proteome</keyword>
<reference evidence="14" key="1">
    <citation type="submission" date="2015-11" db="EMBL/GenBank/DDBJ databases">
        <authorList>
            <person name="Varghese N."/>
        </authorList>
    </citation>
    <scope>NUCLEOTIDE SEQUENCE [LARGE SCALE GENOMIC DNA]</scope>
    <source>
        <strain evidence="14">DSM 45899</strain>
    </source>
</reference>
<feature type="compositionally biased region" description="Low complexity" evidence="10">
    <location>
        <begin position="37"/>
        <end position="52"/>
    </location>
</feature>
<keyword evidence="6 9" id="KW-0662">Pyridine nucleotide biosynthesis</keyword>
<dbReference type="InterPro" id="IPR007229">
    <property type="entry name" value="Nic_PRibTrfase-Fam"/>
</dbReference>
<dbReference type="Pfam" id="PF17767">
    <property type="entry name" value="NAPRTase_N"/>
    <property type="match status" value="1"/>
</dbReference>
<dbReference type="EC" id="6.3.4.21" evidence="3 9"/>
<comment type="PTM">
    <text evidence="9">Transiently phosphorylated on a His residue during the reaction cycle. Phosphorylation strongly increases the affinity for substrates and increases the rate of nicotinate D-ribonucleotide production. Dephosphorylation regenerates the low-affinity form of the enzyme, leading to product release.</text>
</comment>
<dbReference type="GO" id="GO:0016757">
    <property type="term" value="F:glycosyltransferase activity"/>
    <property type="evidence" value="ECO:0007669"/>
    <property type="project" value="UniProtKB-KW"/>
</dbReference>
<keyword evidence="7 9" id="KW-0808">Transferase</keyword>
<gene>
    <name evidence="13" type="ORF">Ga0074812_11566</name>
</gene>
<evidence type="ECO:0000256" key="1">
    <source>
        <dbReference type="ARBA" id="ARBA00004952"/>
    </source>
</evidence>
<dbReference type="PANTHER" id="PTHR11098">
    <property type="entry name" value="NICOTINATE PHOSPHORIBOSYLTRANSFERASE"/>
    <property type="match status" value="1"/>
</dbReference>
<evidence type="ECO:0000259" key="12">
    <source>
        <dbReference type="Pfam" id="PF17767"/>
    </source>
</evidence>
<evidence type="ECO:0000256" key="4">
    <source>
        <dbReference type="ARBA" id="ARBA00022553"/>
    </source>
</evidence>
<sequence length="520" mass="52414">MRQAALVPTLVRMSTVPTPTALTSSAPQSTVPAPTGPASAVPTSAVPTPAVPTSAVPTSTALLTDHYELTMLQAALRSGMAGRRAVFEVFTRSLPAGRRFGVLAGTGRLLAAIEQFRFGPRETEHLRSTGVVDDRTVDWLAGYRFGGDIHGFAEGEPFLPGTPVLVVEGTFAECVLLETLVLSVLNHDSAVAAAGARMVAAAGDRPCLEMGGRRTHEQAAVAAARAAYIVGFAGTSNLEAARGYGVPSAGTSAHAFTLVHDDETAAFAAQVAALGAGTTLLVDTYDITTGIANAVAAAGTGLGAIRIDSGDLAAGARAARAQLDALGAVTTRIVVTGDLDEHAIARLAAAPVDSYGVGTSLVTGSGAPTAGFVYKLVEADGRPVAKTSIGKGTRGGRKEIVRRFGPDGSAVADVIIPGGEWPGAARARGAAPAAPANAADPADAADPAARAAPADRPLLVPLMRAGAVVAETLVGAAGVTRARDHHRAALASLPAAARDVRYGQPCLPVVVAGDGTRPVS</sequence>
<dbReference type="InterPro" id="IPR013785">
    <property type="entry name" value="Aldolase_TIM"/>
</dbReference>
<dbReference type="NCBIfam" id="NF006698">
    <property type="entry name" value="PRK09243.1-5"/>
    <property type="match status" value="1"/>
</dbReference>
<feature type="domain" description="Nicotinate phosphoribosyltransferase N-terminal" evidence="12">
    <location>
        <begin position="62"/>
        <end position="186"/>
    </location>
</feature>
<dbReference type="PANTHER" id="PTHR11098:SF8">
    <property type="entry name" value="NICOTINATE PHOSPHORIBOSYLTRANSFERASE PNCB1"/>
    <property type="match status" value="1"/>
</dbReference>
<evidence type="ECO:0000256" key="2">
    <source>
        <dbReference type="ARBA" id="ARBA00010897"/>
    </source>
</evidence>
<evidence type="ECO:0000259" key="11">
    <source>
        <dbReference type="Pfam" id="PF04095"/>
    </source>
</evidence>
<dbReference type="GO" id="GO:0005829">
    <property type="term" value="C:cytosol"/>
    <property type="evidence" value="ECO:0007669"/>
    <property type="project" value="TreeGrafter"/>
</dbReference>
<dbReference type="InterPro" id="IPR036068">
    <property type="entry name" value="Nicotinate_pribotase-like_C"/>
</dbReference>
<evidence type="ECO:0000256" key="3">
    <source>
        <dbReference type="ARBA" id="ARBA00013236"/>
    </source>
</evidence>
<keyword evidence="13" id="KW-0328">Glycosyltransferase</keyword>
<feature type="region of interest" description="Disordered" evidence="10">
    <location>
        <begin position="426"/>
        <end position="450"/>
    </location>
</feature>
<dbReference type="InterPro" id="IPR041525">
    <property type="entry name" value="N/Namide_PRibTrfase"/>
</dbReference>
<evidence type="ECO:0000256" key="5">
    <source>
        <dbReference type="ARBA" id="ARBA00022598"/>
    </source>
</evidence>
<dbReference type="UniPathway" id="UPA00253">
    <property type="reaction ID" value="UER00457"/>
</dbReference>
<proteinExistence type="inferred from homology"/>
<feature type="region of interest" description="Disordered" evidence="10">
    <location>
        <begin position="18"/>
        <end position="52"/>
    </location>
</feature>
<evidence type="ECO:0000256" key="10">
    <source>
        <dbReference type="SAM" id="MobiDB-lite"/>
    </source>
</evidence>
<protein>
    <recommendedName>
        <fullName evidence="3 9">Nicotinate phosphoribosyltransferase</fullName>
        <ecNumber evidence="3 9">6.3.4.21</ecNumber>
    </recommendedName>
</protein>
<comment type="function">
    <text evidence="9">Catalyzes the first step in the biosynthesis of NAD from nicotinic acid, the ATP-dependent synthesis of beta-nicotinate D-ribonucleotide from nicotinate and 5-phospho-D-ribose 1-phosphate.</text>
</comment>
<keyword evidence="4" id="KW-0597">Phosphoprotein</keyword>
<dbReference type="SUPFAM" id="SSF54675">
    <property type="entry name" value="Nicotinate/Quinolinate PRTase N-terminal domain-like"/>
    <property type="match status" value="1"/>
</dbReference>
<dbReference type="SUPFAM" id="SSF51690">
    <property type="entry name" value="Nicotinate/Quinolinate PRTase C-terminal domain-like"/>
    <property type="match status" value="1"/>
</dbReference>